<proteinExistence type="predicted"/>
<evidence type="ECO:0000313" key="1">
    <source>
        <dbReference type="EMBL" id="KAH7923636.1"/>
    </source>
</evidence>
<keyword evidence="2" id="KW-1185">Reference proteome</keyword>
<name>A0ACB8BD57_9AGAM</name>
<sequence length="438" mass="48043">MLRKGALALALSSELVAAAINNTTPSLGFNQTLEQTWAQYSPYYPAAEYTAPPDGCSIIQVNLLQRHGARYPKKSDGKAMKKSAEQLQGASSFNGSEYDFLANFTYDLGTDDLVPYGAAQSYDAGQLHYTRYASLVSENMMPFLRASDSERVVESALNWTAGFAYASNQQYAPVLSVIIDQSTNDTLDDNMCPNVGTSDDETTDWADVFAPAIADRINAAAPGASLSNSDIVNLMMLCPFETVANEAPSPFCDLFTLDEFNSYEYYGDLTDYYGNGYGQELGPVQGVGYVNELLARLTGQPVQDETQTNHTLDSSPTTFPMNLTFYADFSHDNQMISIYSALGLFAQPHNLDPTQPDTERTWQVYKMVPFSGRLITEKLSCTADGETGEYVRILVNDAVQPMDFCGDTGNGLCTLDNFVESQQYARLNGEGDWALCTD</sequence>
<protein>
    <submittedName>
        <fullName evidence="1">Acid phosphatase</fullName>
    </submittedName>
</protein>
<organism evidence="1 2">
    <name type="scientific">Leucogyrophana mollusca</name>
    <dbReference type="NCBI Taxonomy" id="85980"/>
    <lineage>
        <taxon>Eukaryota</taxon>
        <taxon>Fungi</taxon>
        <taxon>Dikarya</taxon>
        <taxon>Basidiomycota</taxon>
        <taxon>Agaricomycotina</taxon>
        <taxon>Agaricomycetes</taxon>
        <taxon>Agaricomycetidae</taxon>
        <taxon>Boletales</taxon>
        <taxon>Boletales incertae sedis</taxon>
        <taxon>Leucogyrophana</taxon>
    </lineage>
</organism>
<dbReference type="EMBL" id="MU266447">
    <property type="protein sequence ID" value="KAH7923636.1"/>
    <property type="molecule type" value="Genomic_DNA"/>
</dbReference>
<gene>
    <name evidence="1" type="ORF">BV22DRAFT_1068430</name>
</gene>
<reference evidence="1" key="1">
    <citation type="journal article" date="2021" name="New Phytol.">
        <title>Evolutionary innovations through gain and loss of genes in the ectomycorrhizal Boletales.</title>
        <authorList>
            <person name="Wu G."/>
            <person name="Miyauchi S."/>
            <person name="Morin E."/>
            <person name="Kuo A."/>
            <person name="Drula E."/>
            <person name="Varga T."/>
            <person name="Kohler A."/>
            <person name="Feng B."/>
            <person name="Cao Y."/>
            <person name="Lipzen A."/>
            <person name="Daum C."/>
            <person name="Hundley H."/>
            <person name="Pangilinan J."/>
            <person name="Johnson J."/>
            <person name="Barry K."/>
            <person name="LaButti K."/>
            <person name="Ng V."/>
            <person name="Ahrendt S."/>
            <person name="Min B."/>
            <person name="Choi I.G."/>
            <person name="Park H."/>
            <person name="Plett J.M."/>
            <person name="Magnuson J."/>
            <person name="Spatafora J.W."/>
            <person name="Nagy L.G."/>
            <person name="Henrissat B."/>
            <person name="Grigoriev I.V."/>
            <person name="Yang Z.L."/>
            <person name="Xu J."/>
            <person name="Martin F.M."/>
        </authorList>
    </citation>
    <scope>NUCLEOTIDE SEQUENCE</scope>
    <source>
        <strain evidence="1">KUC20120723A-06</strain>
    </source>
</reference>
<dbReference type="Proteomes" id="UP000790709">
    <property type="component" value="Unassembled WGS sequence"/>
</dbReference>
<evidence type="ECO:0000313" key="2">
    <source>
        <dbReference type="Proteomes" id="UP000790709"/>
    </source>
</evidence>
<accession>A0ACB8BD57</accession>
<comment type="caution">
    <text evidence="1">The sequence shown here is derived from an EMBL/GenBank/DDBJ whole genome shotgun (WGS) entry which is preliminary data.</text>
</comment>